<dbReference type="RefSeq" id="WP_377095436.1">
    <property type="nucleotide sequence ID" value="NZ_JBHSJM010000001.1"/>
</dbReference>
<feature type="transmembrane region" description="Helical" evidence="1">
    <location>
        <begin position="118"/>
        <end position="138"/>
    </location>
</feature>
<keyword evidence="1" id="KW-1133">Transmembrane helix</keyword>
<feature type="domain" description="VanZ-like" evidence="2">
    <location>
        <begin position="37"/>
        <end position="132"/>
    </location>
</feature>
<keyword evidence="1" id="KW-0812">Transmembrane</keyword>
<feature type="transmembrane region" description="Helical" evidence="1">
    <location>
        <begin position="20"/>
        <end position="36"/>
    </location>
</feature>
<evidence type="ECO:0000259" key="2">
    <source>
        <dbReference type="Pfam" id="PF04892"/>
    </source>
</evidence>
<feature type="transmembrane region" description="Helical" evidence="1">
    <location>
        <begin position="56"/>
        <end position="72"/>
    </location>
</feature>
<evidence type="ECO:0000313" key="4">
    <source>
        <dbReference type="Proteomes" id="UP001597297"/>
    </source>
</evidence>
<dbReference type="Pfam" id="PF04892">
    <property type="entry name" value="VanZ"/>
    <property type="match status" value="1"/>
</dbReference>
<proteinExistence type="predicted"/>
<gene>
    <name evidence="3" type="ORF">ACFSQZ_05585</name>
</gene>
<sequence>MTTLKSLIKTIILHCQRQPIIWFAAWTLWFITLWLLSSNNPAPQNLPTIPHLDKIAHFGFFFGGAGLFCAWLRHKFHKLLAIHCIWITTLVGSIVGMLDEYHQSFTPGRTGNDPGDWLADFSGTLCGALVMLTVLKLAHRRLQKHQIAEPAQQI</sequence>
<organism evidence="3 4">
    <name type="scientific">Rubritalea spongiae</name>
    <dbReference type="NCBI Taxonomy" id="430797"/>
    <lineage>
        <taxon>Bacteria</taxon>
        <taxon>Pseudomonadati</taxon>
        <taxon>Verrucomicrobiota</taxon>
        <taxon>Verrucomicrobiia</taxon>
        <taxon>Verrucomicrobiales</taxon>
        <taxon>Rubritaleaceae</taxon>
        <taxon>Rubritalea</taxon>
    </lineage>
</organism>
<dbReference type="NCBIfam" id="NF037970">
    <property type="entry name" value="vanZ_1"/>
    <property type="match status" value="1"/>
</dbReference>
<feature type="transmembrane region" description="Helical" evidence="1">
    <location>
        <begin position="79"/>
        <end position="98"/>
    </location>
</feature>
<evidence type="ECO:0000313" key="3">
    <source>
        <dbReference type="EMBL" id="MFD2275932.1"/>
    </source>
</evidence>
<keyword evidence="1" id="KW-0472">Membrane</keyword>
<name>A0ABW5E0R6_9BACT</name>
<dbReference type="PANTHER" id="PTHR28008:SF1">
    <property type="entry name" value="DOMAIN PROTEIN, PUTATIVE (AFU_ORTHOLOGUE AFUA_3G10980)-RELATED"/>
    <property type="match status" value="1"/>
</dbReference>
<accession>A0ABW5E0R6</accession>
<comment type="caution">
    <text evidence="3">The sequence shown here is derived from an EMBL/GenBank/DDBJ whole genome shotgun (WGS) entry which is preliminary data.</text>
</comment>
<keyword evidence="4" id="KW-1185">Reference proteome</keyword>
<dbReference type="Proteomes" id="UP001597297">
    <property type="component" value="Unassembled WGS sequence"/>
</dbReference>
<dbReference type="EMBL" id="JBHUJC010000018">
    <property type="protein sequence ID" value="MFD2275932.1"/>
    <property type="molecule type" value="Genomic_DNA"/>
</dbReference>
<dbReference type="InterPro" id="IPR006976">
    <property type="entry name" value="VanZ-like"/>
</dbReference>
<evidence type="ECO:0000256" key="1">
    <source>
        <dbReference type="SAM" id="Phobius"/>
    </source>
</evidence>
<dbReference type="PANTHER" id="PTHR28008">
    <property type="entry name" value="DOMAIN PROTEIN, PUTATIVE (AFU_ORTHOLOGUE AFUA_3G10980)-RELATED"/>
    <property type="match status" value="1"/>
</dbReference>
<reference evidence="4" key="1">
    <citation type="journal article" date="2019" name="Int. J. Syst. Evol. Microbiol.">
        <title>The Global Catalogue of Microorganisms (GCM) 10K type strain sequencing project: providing services to taxonomists for standard genome sequencing and annotation.</title>
        <authorList>
            <consortium name="The Broad Institute Genomics Platform"/>
            <consortium name="The Broad Institute Genome Sequencing Center for Infectious Disease"/>
            <person name="Wu L."/>
            <person name="Ma J."/>
        </authorList>
    </citation>
    <scope>NUCLEOTIDE SEQUENCE [LARGE SCALE GENOMIC DNA]</scope>
    <source>
        <strain evidence="4">JCM 16545</strain>
    </source>
</reference>
<protein>
    <submittedName>
        <fullName evidence="3">VanZ family protein</fullName>
    </submittedName>
</protein>